<dbReference type="InterPro" id="IPR036390">
    <property type="entry name" value="WH_DNA-bd_sf"/>
</dbReference>
<dbReference type="Proteomes" id="UP000002199">
    <property type="component" value="Chromosome"/>
</dbReference>
<dbReference type="GO" id="GO:0003700">
    <property type="term" value="F:DNA-binding transcription factor activity"/>
    <property type="evidence" value="ECO:0007669"/>
    <property type="project" value="InterPro"/>
</dbReference>
<feature type="domain" description="HTH arsR-type" evidence="2">
    <location>
        <begin position="78"/>
        <end position="170"/>
    </location>
</feature>
<dbReference type="DNASU" id="1484792"/>
<keyword evidence="4" id="KW-1185">Reference proteome</keyword>
<dbReference type="EMBL" id="AE000782">
    <property type="protein sequence ID" value="AAB89675.1"/>
    <property type="molecule type" value="Genomic_DNA"/>
</dbReference>
<keyword evidence="1" id="KW-0812">Transmembrane</keyword>
<dbReference type="SMART" id="SM00418">
    <property type="entry name" value="HTH_ARSR"/>
    <property type="match status" value="1"/>
</dbReference>
<dbReference type="InterPro" id="IPR011991">
    <property type="entry name" value="ArsR-like_HTH"/>
</dbReference>
<dbReference type="SUPFAM" id="SSF46785">
    <property type="entry name" value="Winged helix' DNA-binding domain"/>
    <property type="match status" value="2"/>
</dbReference>
<dbReference type="PANTHER" id="PTHR36216">
    <property type="entry name" value="TRANSCRIPTIONAL REGULATOR, TRMB"/>
    <property type="match status" value="1"/>
</dbReference>
<evidence type="ECO:0000313" key="4">
    <source>
        <dbReference type="Proteomes" id="UP000002199"/>
    </source>
</evidence>
<dbReference type="STRING" id="224325.AF_1564"/>
<dbReference type="Gene3D" id="1.10.10.10">
    <property type="entry name" value="Winged helix-like DNA-binding domain superfamily/Winged helix DNA-binding domain"/>
    <property type="match status" value="2"/>
</dbReference>
<proteinExistence type="predicted"/>
<name>O28708_ARCFU</name>
<dbReference type="InterPro" id="IPR036388">
    <property type="entry name" value="WH-like_DNA-bd_sf"/>
</dbReference>
<feature type="transmembrane region" description="Helical" evidence="1">
    <location>
        <begin position="58"/>
        <end position="78"/>
    </location>
</feature>
<dbReference type="eggNOG" id="arCOG02611">
    <property type="taxonomic scope" value="Archaea"/>
</dbReference>
<accession>O28708</accession>
<dbReference type="OrthoDB" id="28610at2157"/>
<dbReference type="AlphaFoldDB" id="O28708"/>
<evidence type="ECO:0000256" key="1">
    <source>
        <dbReference type="SAM" id="Phobius"/>
    </source>
</evidence>
<dbReference type="KEGG" id="afu:AF_1564"/>
<dbReference type="PaxDb" id="224325-AF_1564"/>
<keyword evidence="1" id="KW-0472">Membrane</keyword>
<dbReference type="Pfam" id="PF13412">
    <property type="entry name" value="HTH_24"/>
    <property type="match status" value="1"/>
</dbReference>
<dbReference type="HOGENOM" id="CLU_084118_1_0_2"/>
<dbReference type="PIR" id="C69445">
    <property type="entry name" value="C69445"/>
</dbReference>
<dbReference type="Pfam" id="PF01022">
    <property type="entry name" value="HTH_5"/>
    <property type="match status" value="1"/>
</dbReference>
<evidence type="ECO:0000313" key="3">
    <source>
        <dbReference type="EMBL" id="AAB89675.1"/>
    </source>
</evidence>
<evidence type="ECO:0000259" key="2">
    <source>
        <dbReference type="SMART" id="SM00418"/>
    </source>
</evidence>
<dbReference type="PANTHER" id="PTHR36216:SF1">
    <property type="entry name" value="HTH ARSR-TYPE DOMAIN-CONTAINING PROTEIN"/>
    <property type="match status" value="1"/>
</dbReference>
<reference evidence="3 4" key="1">
    <citation type="journal article" date="1997" name="Nature">
        <title>The complete genome sequence of the hyperthermophilic, sulphate-reducing archaeon Archaeoglobus fulgidus.</title>
        <authorList>
            <person name="Klenk H.P."/>
            <person name="Clayton R.A."/>
            <person name="Tomb J."/>
            <person name="White O."/>
            <person name="Nelson K.E."/>
            <person name="Ketchum K.A."/>
            <person name="Dodson R.J."/>
            <person name="Gwinn M."/>
            <person name="Hickey E.K."/>
            <person name="Peterson J.D."/>
            <person name="Richardson D.L."/>
            <person name="Kerlavage A.R."/>
            <person name="Graham D.E."/>
            <person name="Kyrpides N.C."/>
            <person name="Fleischmann R.D."/>
            <person name="Quackenbush J."/>
            <person name="Lee N.H."/>
            <person name="Sutton G.G."/>
            <person name="Gill S."/>
            <person name="Kirkness E.F."/>
            <person name="Dougherty B.A."/>
            <person name="McKenney K."/>
            <person name="Adams M.D."/>
            <person name="Loftus B."/>
            <person name="Peterson S."/>
            <person name="Reich C.I."/>
            <person name="McNeil L.K."/>
            <person name="Badger J.H."/>
            <person name="Glodek A."/>
            <person name="Zhou L."/>
            <person name="Overbeek R."/>
            <person name="Gocayne J.D."/>
            <person name="Weidman J.F."/>
            <person name="McDonald L."/>
            <person name="Utterback T."/>
            <person name="Cotton M.D."/>
            <person name="Spriggs T."/>
            <person name="Artiach P."/>
            <person name="Kaine B.P."/>
            <person name="Sykes S.M."/>
            <person name="Sadow P.W."/>
            <person name="D'Andrea K.P."/>
            <person name="Bowman C."/>
            <person name="Fujii C."/>
            <person name="Garland S.A."/>
            <person name="Mason T.M."/>
            <person name="Olsen G.J."/>
            <person name="Fraser C.M."/>
            <person name="Smith H.O."/>
            <person name="Woese C.R."/>
            <person name="Venter J.C."/>
        </authorList>
    </citation>
    <scope>NUCLEOTIDE SEQUENCE [LARGE SCALE GENOMIC DNA]</scope>
    <source>
        <strain evidence="4">ATCC 49558 / DSM 4304 / JCM 9628 / NBRC 100126 / VC-16</strain>
    </source>
</reference>
<dbReference type="PhylomeDB" id="O28708"/>
<dbReference type="GeneID" id="1484792"/>
<dbReference type="RefSeq" id="WP_010879061.1">
    <property type="nucleotide sequence ID" value="NC_000917.1"/>
</dbReference>
<keyword evidence="1" id="KW-1133">Transmembrane helix</keyword>
<dbReference type="InterPro" id="IPR001845">
    <property type="entry name" value="HTH_ArsR_DNA-bd_dom"/>
</dbReference>
<dbReference type="EnsemblBacteria" id="AAB89675">
    <property type="protein sequence ID" value="AAB89675"/>
    <property type="gene ID" value="AF_1564"/>
</dbReference>
<organism evidence="3 4">
    <name type="scientific">Archaeoglobus fulgidus (strain ATCC 49558 / DSM 4304 / JCM 9628 / NBRC 100126 / VC-16)</name>
    <dbReference type="NCBI Taxonomy" id="224325"/>
    <lineage>
        <taxon>Archaea</taxon>
        <taxon>Methanobacteriati</taxon>
        <taxon>Methanobacteriota</taxon>
        <taxon>Archaeoglobi</taxon>
        <taxon>Archaeoglobales</taxon>
        <taxon>Archaeoglobaceae</taxon>
        <taxon>Archaeoglobus</taxon>
    </lineage>
</organism>
<dbReference type="CDD" id="cd00090">
    <property type="entry name" value="HTH_ARSR"/>
    <property type="match status" value="2"/>
</dbReference>
<gene>
    <name evidence="3" type="ordered locus">AF_1564</name>
</gene>
<sequence length="215" mass="24461">MRAKLLLIFLLLTYPVSAFSDQPVNISDEKLQKILEEDDANEIRITFWDLPLWIKVQYILGILGGLIAVWKLLPVVIAKFRSFLSSKRLQILNAVAENPGMSITELERVLEMNRSTLRYYLRQLEGEGLVNTVRYGGSRCVFPADMPFEPSYSLKGRKKDILDLLKENGGMTAKEIAGRLNLSVKTVLYHLSEMEELGIIIKDGKKYGLHCTDKI</sequence>
<protein>
    <recommendedName>
        <fullName evidence="2">HTH arsR-type domain-containing protein</fullName>
    </recommendedName>
</protein>